<protein>
    <submittedName>
        <fullName evidence="3">Uncharacterized protein</fullName>
    </submittedName>
</protein>
<reference evidence="3" key="1">
    <citation type="journal article" date="2012" name="PLoS Genet.">
        <title>Comparative analysis of the genomes of two field isolates of the rice blast fungus Magnaporthe oryzae.</title>
        <authorList>
            <person name="Xue M."/>
            <person name="Yang J."/>
            <person name="Li Z."/>
            <person name="Hu S."/>
            <person name="Yao N."/>
            <person name="Dean R.A."/>
            <person name="Zhao W."/>
            <person name="Shen M."/>
            <person name="Zhang H."/>
            <person name="Li C."/>
            <person name="Liu L."/>
            <person name="Cao L."/>
            <person name="Xu X."/>
            <person name="Xing Y."/>
            <person name="Hsiang T."/>
            <person name="Zhang Z."/>
            <person name="Xu J.R."/>
            <person name="Peng Y.L."/>
        </authorList>
    </citation>
    <scope>NUCLEOTIDE SEQUENCE</scope>
    <source>
        <strain evidence="3">Y34</strain>
    </source>
</reference>
<evidence type="ECO:0000256" key="2">
    <source>
        <dbReference type="SAM" id="MobiDB-lite"/>
    </source>
</evidence>
<name>A0AA97P0C9_PYRO3</name>
<evidence type="ECO:0000313" key="3">
    <source>
        <dbReference type="EMBL" id="ELQ39740.1"/>
    </source>
</evidence>
<accession>A0AA97P0C9</accession>
<dbReference type="EMBL" id="JH793132">
    <property type="protein sequence ID" value="ELQ39740.1"/>
    <property type="molecule type" value="Genomic_DNA"/>
</dbReference>
<sequence>MGFTVLDVMSKKVPSHNDVEACMRTSAWWPGPGPGGKHNLSGMRHQSSNYTPQGEPGIPGSRRLTESDEIYCRTANGRMPREIIIEAGGLGEEFFIQRGGSHHRHRHGHGGWYNDGPTWKEYDRLKEANDALARERDCLKVELKKARADLSHRDGEICRLKEENNLLCREVEELKKHHGGWDDRCREWRNKWTREKNENETLREQLRARDEKLAKSDAYTARLLEQIARLKDDFEHWKRYALRVEDENKHLRCKLEYYETAPIRRRRFF</sequence>
<keyword evidence="1" id="KW-0175">Coiled coil</keyword>
<organism evidence="3">
    <name type="scientific">Pyricularia oryzae (strain Y34)</name>
    <name type="common">Rice blast fungus</name>
    <name type="synonym">Magnaporthe oryzae</name>
    <dbReference type="NCBI Taxonomy" id="1143189"/>
    <lineage>
        <taxon>Eukaryota</taxon>
        <taxon>Fungi</taxon>
        <taxon>Dikarya</taxon>
        <taxon>Ascomycota</taxon>
        <taxon>Pezizomycotina</taxon>
        <taxon>Sordariomycetes</taxon>
        <taxon>Sordariomycetidae</taxon>
        <taxon>Magnaporthales</taxon>
        <taxon>Pyriculariaceae</taxon>
        <taxon>Pyricularia</taxon>
    </lineage>
</organism>
<dbReference type="Proteomes" id="UP000011086">
    <property type="component" value="Unassembled WGS sequence"/>
</dbReference>
<dbReference type="AlphaFoldDB" id="A0AA97P0C9"/>
<proteinExistence type="predicted"/>
<feature type="coiled-coil region" evidence="1">
    <location>
        <begin position="122"/>
        <end position="149"/>
    </location>
</feature>
<evidence type="ECO:0000256" key="1">
    <source>
        <dbReference type="SAM" id="Coils"/>
    </source>
</evidence>
<feature type="region of interest" description="Disordered" evidence="2">
    <location>
        <begin position="43"/>
        <end position="63"/>
    </location>
</feature>
<gene>
    <name evidence="3" type="ORF">OOU_Y34scaffold00487g85</name>
</gene>